<evidence type="ECO:0000256" key="1">
    <source>
        <dbReference type="SAM" id="MobiDB-lite"/>
    </source>
</evidence>
<keyword evidence="3" id="KW-1185">Reference proteome</keyword>
<evidence type="ECO:0000313" key="2">
    <source>
        <dbReference type="EMBL" id="SJL16329.1"/>
    </source>
</evidence>
<protein>
    <submittedName>
        <fullName evidence="2">Uncharacterized protein</fullName>
    </submittedName>
</protein>
<dbReference type="EMBL" id="FUEG01000034">
    <property type="protein sequence ID" value="SJL16329.1"/>
    <property type="molecule type" value="Genomic_DNA"/>
</dbReference>
<organism evidence="2 3">
    <name type="scientific">Armillaria ostoyae</name>
    <name type="common">Armillaria root rot fungus</name>
    <dbReference type="NCBI Taxonomy" id="47428"/>
    <lineage>
        <taxon>Eukaryota</taxon>
        <taxon>Fungi</taxon>
        <taxon>Dikarya</taxon>
        <taxon>Basidiomycota</taxon>
        <taxon>Agaricomycotina</taxon>
        <taxon>Agaricomycetes</taxon>
        <taxon>Agaricomycetidae</taxon>
        <taxon>Agaricales</taxon>
        <taxon>Marasmiineae</taxon>
        <taxon>Physalacriaceae</taxon>
        <taxon>Armillaria</taxon>
    </lineage>
</organism>
<sequence length="73" mass="8474">MKIPVDILSDSRRQSARQHYSRAKPANAQHLPLLFTFLAERCYLRSICWLNNFTAADRALYRHANLMSPPRSS</sequence>
<proteinExistence type="predicted"/>
<dbReference type="Proteomes" id="UP000219338">
    <property type="component" value="Unassembled WGS sequence"/>
</dbReference>
<reference evidence="3" key="1">
    <citation type="journal article" date="2017" name="Nat. Ecol. Evol.">
        <title>Genome expansion and lineage-specific genetic innovations in the forest pathogenic fungi Armillaria.</title>
        <authorList>
            <person name="Sipos G."/>
            <person name="Prasanna A.N."/>
            <person name="Walter M.C."/>
            <person name="O'Connor E."/>
            <person name="Balint B."/>
            <person name="Krizsan K."/>
            <person name="Kiss B."/>
            <person name="Hess J."/>
            <person name="Varga T."/>
            <person name="Slot J."/>
            <person name="Riley R."/>
            <person name="Boka B."/>
            <person name="Rigling D."/>
            <person name="Barry K."/>
            <person name="Lee J."/>
            <person name="Mihaltcheva S."/>
            <person name="LaButti K."/>
            <person name="Lipzen A."/>
            <person name="Waldron R."/>
            <person name="Moloney N.M."/>
            <person name="Sperisen C."/>
            <person name="Kredics L."/>
            <person name="Vagvoelgyi C."/>
            <person name="Patrignani A."/>
            <person name="Fitzpatrick D."/>
            <person name="Nagy I."/>
            <person name="Doyle S."/>
            <person name="Anderson J.B."/>
            <person name="Grigoriev I.V."/>
            <person name="Gueldener U."/>
            <person name="Muensterkoetter M."/>
            <person name="Nagy L.G."/>
        </authorList>
    </citation>
    <scope>NUCLEOTIDE SEQUENCE [LARGE SCALE GENOMIC DNA]</scope>
    <source>
        <strain evidence="3">C18/9</strain>
    </source>
</reference>
<evidence type="ECO:0000313" key="3">
    <source>
        <dbReference type="Proteomes" id="UP000219338"/>
    </source>
</evidence>
<accession>A0A284S5P9</accession>
<name>A0A284S5P9_ARMOS</name>
<dbReference type="AlphaFoldDB" id="A0A284S5P9"/>
<gene>
    <name evidence="2" type="ORF">ARMOST_19850</name>
</gene>
<feature type="region of interest" description="Disordered" evidence="1">
    <location>
        <begin position="1"/>
        <end position="21"/>
    </location>
</feature>